<dbReference type="Proteomes" id="UP001058074">
    <property type="component" value="Unassembled WGS sequence"/>
</dbReference>
<proteinExistence type="predicted"/>
<protein>
    <submittedName>
        <fullName evidence="1">Hydrogenase expression protein</fullName>
    </submittedName>
</protein>
<comment type="caution">
    <text evidence="1">The sequence shown here is derived from an EMBL/GenBank/DDBJ whole genome shotgun (WGS) entry which is preliminary data.</text>
</comment>
<dbReference type="EMBL" id="BROD01000001">
    <property type="protein sequence ID" value="GKX65048.1"/>
    <property type="molecule type" value="Genomic_DNA"/>
</dbReference>
<organism evidence="1 2">
    <name type="scientific">Inconstantimicrobium mannanitabidum</name>
    <dbReference type="NCBI Taxonomy" id="1604901"/>
    <lineage>
        <taxon>Bacteria</taxon>
        <taxon>Bacillati</taxon>
        <taxon>Bacillota</taxon>
        <taxon>Clostridia</taxon>
        <taxon>Eubacteriales</taxon>
        <taxon>Clostridiaceae</taxon>
        <taxon>Inconstantimicrobium</taxon>
    </lineage>
</organism>
<name>A0ACB5R781_9CLOT</name>
<evidence type="ECO:0000313" key="2">
    <source>
        <dbReference type="Proteomes" id="UP001058074"/>
    </source>
</evidence>
<reference evidence="1" key="1">
    <citation type="journal article" date="2025" name="Int. J. Syst. Evol. Microbiol.">
        <title>Inconstantimicrobium mannanitabidum sp. nov., a novel member of the family Clostridiaceae isolated from anoxic soil under the treatment of reductive soil disinfestation.</title>
        <authorList>
            <person name="Ueki A."/>
            <person name="Tonouchi A."/>
            <person name="Honma S."/>
            <person name="Kaku N."/>
            <person name="Ueki K."/>
        </authorList>
    </citation>
    <scope>NUCLEOTIDE SEQUENCE</scope>
    <source>
        <strain evidence="1">TW13</strain>
    </source>
</reference>
<evidence type="ECO:0000313" key="1">
    <source>
        <dbReference type="EMBL" id="GKX65048.1"/>
    </source>
</evidence>
<accession>A0ACB5R781</accession>
<gene>
    <name evidence="1" type="primary">cytX</name>
    <name evidence="1" type="ORF">rsdtw13_03060</name>
</gene>
<sequence length="394" mass="42491">MTKEKTSLLNNSLLWFGAAISIAEILTGSLIAPLGFSTGVTAIVLGHFIGCILLYFAGLIGSKSGMASMESGRISFGEKGSYLFSILNILQLIGWTAVMVISGAKALDTITGSIINYHNEWLWCILIGLLIIIWIVVGIKNLGKLNLFAVGGLLVLCGILAAIIFKGNKVYSSSDVMSFGTAVELGVAMPLSWLPLIADYTSKADKPKAANAISVISYFIGSNFMYIIGLGAALYTGTTDISQILVSAGLGIAGVIVVLLSTVTTTFLDVYSAAISALNINKNLNEKFITILVCIIGTVIAMFTPIEQYQDFLYFIGSVFAPMITILITDYFILKHTQVTESVNISNIIVWIIGFIVYRKFIQLDTPLGSTVPVMIVVSILCLLVNYFKKIIRK</sequence>
<keyword evidence="2" id="KW-1185">Reference proteome</keyword>